<gene>
    <name evidence="2" type="ORF">HNQ93_000628</name>
</gene>
<keyword evidence="1" id="KW-0732">Signal</keyword>
<feature type="chain" id="PRO_5030714311" description="Transporter" evidence="1">
    <location>
        <begin position="22"/>
        <end position="288"/>
    </location>
</feature>
<evidence type="ECO:0000256" key="1">
    <source>
        <dbReference type="SAM" id="SignalP"/>
    </source>
</evidence>
<feature type="signal peptide" evidence="1">
    <location>
        <begin position="1"/>
        <end position="21"/>
    </location>
</feature>
<dbReference type="Proteomes" id="UP000532746">
    <property type="component" value="Unassembled WGS sequence"/>
</dbReference>
<sequence>MPISRYIALLGLLTAASLAQAQVQEEPKTCPYDSAHFNLFKPVPRNQLRPLRPDRPGVTESPFTVDAGHFQTETDAIRLVNEREGTSRGRELKVAYTTLKLGLSRRTDVQVEMPLYKVEKEREAGETAWQRQASFGDVALRLKHNFLGDDQEGPVAMAVVAYTRLPTGGKTGSGAVEGGLIVPVNIELPDRFNLDLQVQGDLNYDREQGKHYARVMPSIALDHEFTDVFSFLVEGVTQWDAQRRGWRSSLNLAPIFTLNENLQVDFGTHLALSKETDREFFVGFTFRR</sequence>
<name>A0A7W9SZE0_9BACT</name>
<keyword evidence="3" id="KW-1185">Reference proteome</keyword>
<organism evidence="2 3">
    <name type="scientific">Hymenobacter luteus</name>
    <dbReference type="NCBI Taxonomy" id="1411122"/>
    <lineage>
        <taxon>Bacteria</taxon>
        <taxon>Pseudomonadati</taxon>
        <taxon>Bacteroidota</taxon>
        <taxon>Cytophagia</taxon>
        <taxon>Cytophagales</taxon>
        <taxon>Hymenobacteraceae</taxon>
        <taxon>Hymenobacter</taxon>
    </lineage>
</organism>
<dbReference type="EMBL" id="JACHGG010000001">
    <property type="protein sequence ID" value="MBB6057798.1"/>
    <property type="molecule type" value="Genomic_DNA"/>
</dbReference>
<evidence type="ECO:0000313" key="3">
    <source>
        <dbReference type="Proteomes" id="UP000532746"/>
    </source>
</evidence>
<proteinExistence type="predicted"/>
<dbReference type="InterPro" id="IPR025737">
    <property type="entry name" value="FApF"/>
</dbReference>
<accession>A0A7W9SZE0</accession>
<comment type="caution">
    <text evidence="2">The sequence shown here is derived from an EMBL/GenBank/DDBJ whole genome shotgun (WGS) entry which is preliminary data.</text>
</comment>
<evidence type="ECO:0000313" key="2">
    <source>
        <dbReference type="EMBL" id="MBB6057798.1"/>
    </source>
</evidence>
<dbReference type="RefSeq" id="WP_183402004.1">
    <property type="nucleotide sequence ID" value="NZ_JACHGG010000001.1"/>
</dbReference>
<dbReference type="Pfam" id="PF13557">
    <property type="entry name" value="Phenol_MetA_deg"/>
    <property type="match status" value="1"/>
</dbReference>
<dbReference type="AlphaFoldDB" id="A0A7W9SZE0"/>
<reference evidence="2 3" key="1">
    <citation type="submission" date="2020-08" db="EMBL/GenBank/DDBJ databases">
        <title>Genomic Encyclopedia of Type Strains, Phase IV (KMG-IV): sequencing the most valuable type-strain genomes for metagenomic binning, comparative biology and taxonomic classification.</title>
        <authorList>
            <person name="Goeker M."/>
        </authorList>
    </citation>
    <scope>NUCLEOTIDE SEQUENCE [LARGE SCALE GENOMIC DNA]</scope>
    <source>
        <strain evidence="2 3">DSM 26718</strain>
    </source>
</reference>
<protein>
    <recommendedName>
        <fullName evidence="4">Transporter</fullName>
    </recommendedName>
</protein>
<evidence type="ECO:0008006" key="4">
    <source>
        <dbReference type="Google" id="ProtNLM"/>
    </source>
</evidence>